<dbReference type="Proteomes" id="UP001298681">
    <property type="component" value="Unassembled WGS sequence"/>
</dbReference>
<keyword evidence="5" id="KW-1185">Reference proteome</keyword>
<sequence>MFDLIPFERRTSNLFNYLDQMNRAFWGNSESSVVPCSTDIIDQGNQYLLRTDLPGYNKEDIHIDMDGDRMTISAQHKEETQTDDNTYIRRERRYGSMSRSFDVSGIDTSGIQAKYENGVLELTLPKKEATVTPNRRIEIH</sequence>
<organism evidence="4 5">
    <name type="scientific">Anaeromassilibacillus senegalensis</name>
    <dbReference type="NCBI Taxonomy" id="1673717"/>
    <lineage>
        <taxon>Bacteria</taxon>
        <taxon>Bacillati</taxon>
        <taxon>Bacillota</taxon>
        <taxon>Clostridia</taxon>
        <taxon>Eubacteriales</taxon>
        <taxon>Acutalibacteraceae</taxon>
        <taxon>Anaeromassilibacillus</taxon>
    </lineage>
</organism>
<dbReference type="PANTHER" id="PTHR11527">
    <property type="entry name" value="HEAT-SHOCK PROTEIN 20 FAMILY MEMBER"/>
    <property type="match status" value="1"/>
</dbReference>
<feature type="domain" description="SHSP" evidence="3">
    <location>
        <begin position="28"/>
        <end position="140"/>
    </location>
</feature>
<name>A0ABS9MFZ5_9FIRM</name>
<evidence type="ECO:0000313" key="4">
    <source>
        <dbReference type="EMBL" id="MCG4609728.1"/>
    </source>
</evidence>
<accession>A0ABS9MFZ5</accession>
<dbReference type="Pfam" id="PF00011">
    <property type="entry name" value="HSP20"/>
    <property type="match status" value="1"/>
</dbReference>
<comment type="similarity">
    <text evidence="1 2">Belongs to the small heat shock protein (HSP20) family.</text>
</comment>
<dbReference type="PROSITE" id="PS01031">
    <property type="entry name" value="SHSP"/>
    <property type="match status" value="1"/>
</dbReference>
<dbReference type="InterPro" id="IPR008978">
    <property type="entry name" value="HSP20-like_chaperone"/>
</dbReference>
<dbReference type="Gene3D" id="2.60.40.790">
    <property type="match status" value="1"/>
</dbReference>
<dbReference type="EMBL" id="JAKNHQ010000002">
    <property type="protein sequence ID" value="MCG4609728.1"/>
    <property type="molecule type" value="Genomic_DNA"/>
</dbReference>
<dbReference type="RefSeq" id="WP_087229133.1">
    <property type="nucleotide sequence ID" value="NZ_JAKNHQ010000002.1"/>
</dbReference>
<gene>
    <name evidence="4" type="ORF">L0P57_02055</name>
</gene>
<reference evidence="4 5" key="1">
    <citation type="submission" date="2022-01" db="EMBL/GenBank/DDBJ databases">
        <title>Collection of gut derived symbiotic bacterial strains cultured from healthy donors.</title>
        <authorList>
            <person name="Lin H."/>
            <person name="Kohout C."/>
            <person name="Waligurski E."/>
            <person name="Pamer E.G."/>
        </authorList>
    </citation>
    <scope>NUCLEOTIDE SEQUENCE [LARGE SCALE GENOMIC DNA]</scope>
    <source>
        <strain evidence="4 5">DFI.7.58</strain>
    </source>
</reference>
<dbReference type="SUPFAM" id="SSF49764">
    <property type="entry name" value="HSP20-like chaperones"/>
    <property type="match status" value="1"/>
</dbReference>
<evidence type="ECO:0000259" key="3">
    <source>
        <dbReference type="PROSITE" id="PS01031"/>
    </source>
</evidence>
<evidence type="ECO:0000313" key="5">
    <source>
        <dbReference type="Proteomes" id="UP001298681"/>
    </source>
</evidence>
<dbReference type="InterPro" id="IPR002068">
    <property type="entry name" value="A-crystallin/Hsp20_dom"/>
</dbReference>
<dbReference type="CDD" id="cd06471">
    <property type="entry name" value="ACD_LpsHSP_like"/>
    <property type="match status" value="1"/>
</dbReference>
<dbReference type="InterPro" id="IPR031107">
    <property type="entry name" value="Small_HSP"/>
</dbReference>
<evidence type="ECO:0000256" key="2">
    <source>
        <dbReference type="RuleBase" id="RU003616"/>
    </source>
</evidence>
<evidence type="ECO:0000256" key="1">
    <source>
        <dbReference type="PROSITE-ProRule" id="PRU00285"/>
    </source>
</evidence>
<proteinExistence type="inferred from homology"/>
<protein>
    <submittedName>
        <fullName evidence="4">Hsp20/alpha crystallin family protein</fullName>
    </submittedName>
</protein>
<comment type="caution">
    <text evidence="4">The sequence shown here is derived from an EMBL/GenBank/DDBJ whole genome shotgun (WGS) entry which is preliminary data.</text>
</comment>